<evidence type="ECO:0000256" key="3">
    <source>
        <dbReference type="ARBA" id="ARBA00022801"/>
    </source>
</evidence>
<dbReference type="EMBL" id="NEVR01000004">
    <property type="protein sequence ID" value="OZI59025.1"/>
    <property type="molecule type" value="Genomic_DNA"/>
</dbReference>
<evidence type="ECO:0000313" key="5">
    <source>
        <dbReference type="EMBL" id="OZI59025.1"/>
    </source>
</evidence>
<dbReference type="Gene3D" id="1.10.246.130">
    <property type="match status" value="1"/>
</dbReference>
<keyword evidence="4" id="KW-0865">Zymogen</keyword>
<proteinExistence type="inferred from homology"/>
<dbReference type="Pfam" id="PF01019">
    <property type="entry name" value="G_glu_transpept"/>
    <property type="match status" value="1"/>
</dbReference>
<dbReference type="InterPro" id="IPR051792">
    <property type="entry name" value="GGT_bact"/>
</dbReference>
<protein>
    <submittedName>
        <fullName evidence="5">Gamma-glutamyltransferase</fullName>
    </submittedName>
</protein>
<comment type="similarity">
    <text evidence="1">Belongs to the gamma-glutamyltransferase family.</text>
</comment>
<keyword evidence="6" id="KW-1185">Reference proteome</keyword>
<dbReference type="InterPro" id="IPR043138">
    <property type="entry name" value="GGT_lsub"/>
</dbReference>
<comment type="caution">
    <text evidence="5">The sequence shown here is derived from an EMBL/GenBank/DDBJ whole genome shotgun (WGS) entry which is preliminary data.</text>
</comment>
<sequence length="538" mass="56272">MICAAQPEAAEAGARVLREGGNAVDAAVAAAFTQCVVDPLMAGIAGYGTLQIALPGRGVHTCIDFCARAPAAAHPDIWAGLPLNETPDGYAFVVEGNVNEAGYQSIGTPGTLAGLDHALARYGTWSFADALAPALAHAREGVVVRPHMYQYGALDRARGGMLETNTRLALSATGRKVYLGADGQFKRPGERLHNPDLTATLEHLARAGAGDFYHGEIAARIAEDMRAHGGLLCAVDLRDYQVSEMAPIWGEYRSWRVAGFPPPAGGLTLIQALHVLGRFDVAALGHNSAAFLALLAQTLKWVTIDKDTLIGDPEFVDVPVEHLLSRAHAEDIAGRIRAQIAADVARLAPGIGAEPRDTTQVCVIDADGNAATLTHSLGTSSGVITDGLGFLYNGLLSGFDPRPGRAASIGPGKRRTSSQCPLLLWRDGEVQAALGAPGGTAIPSALTQTVVNLVDFGMSPFEAVAAPRISVTGNAIDVSNRIPRYVTDALAAQGQSIQRSYQSYAFAAPHLVSRMNGVLQGGADPQRDGVALRVAQPG</sequence>
<dbReference type="Proteomes" id="UP000216354">
    <property type="component" value="Unassembled WGS sequence"/>
</dbReference>
<dbReference type="PANTHER" id="PTHR43199">
    <property type="entry name" value="GLUTATHIONE HYDROLASE"/>
    <property type="match status" value="1"/>
</dbReference>
<dbReference type="Gene3D" id="3.60.20.40">
    <property type="match status" value="1"/>
</dbReference>
<keyword evidence="3" id="KW-0378">Hydrolase</keyword>
<evidence type="ECO:0000313" key="6">
    <source>
        <dbReference type="Proteomes" id="UP000216354"/>
    </source>
</evidence>
<keyword evidence="2" id="KW-0808">Transferase</keyword>
<name>A0ABX4EX11_9BORD</name>
<dbReference type="InterPro" id="IPR029055">
    <property type="entry name" value="Ntn_hydrolases_N"/>
</dbReference>
<organism evidence="5 6">
    <name type="scientific">Bordetella genomosp. 1</name>
    <dbReference type="NCBI Taxonomy" id="1395607"/>
    <lineage>
        <taxon>Bacteria</taxon>
        <taxon>Pseudomonadati</taxon>
        <taxon>Pseudomonadota</taxon>
        <taxon>Betaproteobacteria</taxon>
        <taxon>Burkholderiales</taxon>
        <taxon>Alcaligenaceae</taxon>
        <taxon>Bordetella</taxon>
    </lineage>
</organism>
<dbReference type="PRINTS" id="PR01210">
    <property type="entry name" value="GGTRANSPTASE"/>
</dbReference>
<evidence type="ECO:0000256" key="4">
    <source>
        <dbReference type="ARBA" id="ARBA00023145"/>
    </source>
</evidence>
<dbReference type="SUPFAM" id="SSF56235">
    <property type="entry name" value="N-terminal nucleophile aminohydrolases (Ntn hydrolases)"/>
    <property type="match status" value="1"/>
</dbReference>
<accession>A0ABX4EX11</accession>
<evidence type="ECO:0000256" key="1">
    <source>
        <dbReference type="ARBA" id="ARBA00009381"/>
    </source>
</evidence>
<dbReference type="PANTHER" id="PTHR43199:SF1">
    <property type="entry name" value="GLUTATHIONE HYDROLASE PROENZYME"/>
    <property type="match status" value="1"/>
</dbReference>
<gene>
    <name evidence="5" type="ORF">CAL27_19335</name>
</gene>
<dbReference type="InterPro" id="IPR043137">
    <property type="entry name" value="GGT_ssub_C"/>
</dbReference>
<evidence type="ECO:0000256" key="2">
    <source>
        <dbReference type="ARBA" id="ARBA00022679"/>
    </source>
</evidence>
<reference evidence="5 6" key="1">
    <citation type="submission" date="2017-05" db="EMBL/GenBank/DDBJ databases">
        <title>Complete and WGS of Bordetella genogroups.</title>
        <authorList>
            <person name="Spilker T."/>
            <person name="Lipuma J."/>
        </authorList>
    </citation>
    <scope>NUCLEOTIDE SEQUENCE [LARGE SCALE GENOMIC DNA]</scope>
    <source>
        <strain evidence="5 6">AU9795</strain>
    </source>
</reference>